<keyword evidence="2" id="KW-1185">Reference proteome</keyword>
<sequence>MKAIIEDVNDKYVFCRREDKVIIQILLKFLNNPQIGDVIYLPETRYLN</sequence>
<accession>A0ABS6EK14</accession>
<organism evidence="1 2">
    <name type="scientific">Clostridium mobile</name>
    <dbReference type="NCBI Taxonomy" id="2841512"/>
    <lineage>
        <taxon>Bacteria</taxon>
        <taxon>Bacillati</taxon>
        <taxon>Bacillota</taxon>
        <taxon>Clostridia</taxon>
        <taxon>Eubacteriales</taxon>
        <taxon>Clostridiaceae</taxon>
        <taxon>Clostridium</taxon>
    </lineage>
</organism>
<dbReference type="RefSeq" id="WP_216440087.1">
    <property type="nucleotide sequence ID" value="NZ_JAHLQF010000003.1"/>
</dbReference>
<dbReference type="EMBL" id="JAHLQF010000003">
    <property type="protein sequence ID" value="MBU5485551.1"/>
    <property type="molecule type" value="Genomic_DNA"/>
</dbReference>
<dbReference type="Proteomes" id="UP000726170">
    <property type="component" value="Unassembled WGS sequence"/>
</dbReference>
<evidence type="ECO:0000313" key="1">
    <source>
        <dbReference type="EMBL" id="MBU5485551.1"/>
    </source>
</evidence>
<reference evidence="1 2" key="1">
    <citation type="submission" date="2021-06" db="EMBL/GenBank/DDBJ databases">
        <authorList>
            <person name="Sun Q."/>
            <person name="Li D."/>
        </authorList>
    </citation>
    <scope>NUCLEOTIDE SEQUENCE [LARGE SCALE GENOMIC DNA]</scope>
    <source>
        <strain evidence="1 2">MSJ-11</strain>
    </source>
</reference>
<gene>
    <name evidence="1" type="ORF">KQI86_14615</name>
</gene>
<evidence type="ECO:0000313" key="2">
    <source>
        <dbReference type="Proteomes" id="UP000726170"/>
    </source>
</evidence>
<proteinExistence type="predicted"/>
<protein>
    <submittedName>
        <fullName evidence="1">Uncharacterized protein</fullName>
    </submittedName>
</protein>
<name>A0ABS6EK14_9CLOT</name>
<comment type="caution">
    <text evidence="1">The sequence shown here is derived from an EMBL/GenBank/DDBJ whole genome shotgun (WGS) entry which is preliminary data.</text>
</comment>